<feature type="compositionally biased region" description="Basic and acidic residues" evidence="1">
    <location>
        <begin position="112"/>
        <end position="121"/>
    </location>
</feature>
<dbReference type="AlphaFoldDB" id="Q0CWS0"/>
<evidence type="ECO:0000313" key="2">
    <source>
        <dbReference type="EMBL" id="EAU38621.1"/>
    </source>
</evidence>
<organism evidence="2 3">
    <name type="scientific">Aspergillus terreus (strain NIH 2624 / FGSC A1156)</name>
    <dbReference type="NCBI Taxonomy" id="341663"/>
    <lineage>
        <taxon>Eukaryota</taxon>
        <taxon>Fungi</taxon>
        <taxon>Dikarya</taxon>
        <taxon>Ascomycota</taxon>
        <taxon>Pezizomycotina</taxon>
        <taxon>Eurotiomycetes</taxon>
        <taxon>Eurotiomycetidae</taxon>
        <taxon>Eurotiales</taxon>
        <taxon>Aspergillaceae</taxon>
        <taxon>Aspergillus</taxon>
        <taxon>Aspergillus subgen. Circumdati</taxon>
    </lineage>
</organism>
<evidence type="ECO:0000313" key="3">
    <source>
        <dbReference type="Proteomes" id="UP000007963"/>
    </source>
</evidence>
<dbReference type="GeneID" id="4316114"/>
<dbReference type="VEuPathDB" id="FungiDB:ATEG_01864"/>
<dbReference type="RefSeq" id="XP_001209229.1">
    <property type="nucleotide sequence ID" value="XM_001209229.1"/>
</dbReference>
<feature type="compositionally biased region" description="Polar residues" evidence="1">
    <location>
        <begin position="9"/>
        <end position="19"/>
    </location>
</feature>
<evidence type="ECO:0000256" key="1">
    <source>
        <dbReference type="SAM" id="MobiDB-lite"/>
    </source>
</evidence>
<feature type="region of interest" description="Disordered" evidence="1">
    <location>
        <begin position="1"/>
        <end position="28"/>
    </location>
</feature>
<proteinExistence type="predicted"/>
<dbReference type="HOGENOM" id="CLU_1539706_0_0_1"/>
<sequence length="174" mass="19684">MQAPPPTPNSGYLSLSGSPSKDRRQRIPNSLPTLAMILNDEIATMEHINNALMEHLNNDRVLERFESFNFAESDDDENNEKVDAHHRSRANGSDKKRTESPQNRSTNQSSPTDDHHPDIEGSVRAVLARHRRAYSANDIGFAAQLPYDPVIAREVARVFQVSEAEMRRPRASRR</sequence>
<dbReference type="Proteomes" id="UP000007963">
    <property type="component" value="Unassembled WGS sequence"/>
</dbReference>
<protein>
    <submittedName>
        <fullName evidence="2">Uncharacterized protein</fullName>
    </submittedName>
</protein>
<feature type="compositionally biased region" description="Polar residues" evidence="1">
    <location>
        <begin position="100"/>
        <end position="111"/>
    </location>
</feature>
<reference evidence="3" key="1">
    <citation type="submission" date="2005-09" db="EMBL/GenBank/DDBJ databases">
        <title>Annotation of the Aspergillus terreus NIH2624 genome.</title>
        <authorList>
            <person name="Birren B.W."/>
            <person name="Lander E.S."/>
            <person name="Galagan J.E."/>
            <person name="Nusbaum C."/>
            <person name="Devon K."/>
            <person name="Henn M."/>
            <person name="Ma L.-J."/>
            <person name="Jaffe D.B."/>
            <person name="Butler J."/>
            <person name="Alvarez P."/>
            <person name="Gnerre S."/>
            <person name="Grabherr M."/>
            <person name="Kleber M."/>
            <person name="Mauceli E.W."/>
            <person name="Brockman W."/>
            <person name="Rounsley S."/>
            <person name="Young S.K."/>
            <person name="LaButti K."/>
            <person name="Pushparaj V."/>
            <person name="DeCaprio D."/>
            <person name="Crawford M."/>
            <person name="Koehrsen M."/>
            <person name="Engels R."/>
            <person name="Montgomery P."/>
            <person name="Pearson M."/>
            <person name="Howarth C."/>
            <person name="Larson L."/>
            <person name="Luoma S."/>
            <person name="White J."/>
            <person name="Alvarado L."/>
            <person name="Kodira C.D."/>
            <person name="Zeng Q."/>
            <person name="Oleary S."/>
            <person name="Yandava C."/>
            <person name="Denning D.W."/>
            <person name="Nierman W.C."/>
            <person name="Milne T."/>
            <person name="Madden K."/>
        </authorList>
    </citation>
    <scope>NUCLEOTIDE SEQUENCE [LARGE SCALE GENOMIC DNA]</scope>
    <source>
        <strain evidence="3">NIH 2624 / FGSC A1156</strain>
    </source>
</reference>
<accession>Q0CWS0</accession>
<name>Q0CWS0_ASPTN</name>
<feature type="region of interest" description="Disordered" evidence="1">
    <location>
        <begin position="70"/>
        <end position="121"/>
    </location>
</feature>
<gene>
    <name evidence="2" type="ORF">ATEG_01864</name>
</gene>
<dbReference type="EMBL" id="CH476595">
    <property type="protein sequence ID" value="EAU38621.1"/>
    <property type="molecule type" value="Genomic_DNA"/>
</dbReference>